<dbReference type="FunFam" id="3.30.450.30:FF:000001">
    <property type="entry name" value="Profilin"/>
    <property type="match status" value="1"/>
</dbReference>
<name>A0A1Y2HSL2_9FUNG</name>
<evidence type="ECO:0000313" key="9">
    <source>
        <dbReference type="Proteomes" id="UP000193411"/>
    </source>
</evidence>
<dbReference type="InterPro" id="IPR027310">
    <property type="entry name" value="Profilin_CS"/>
</dbReference>
<evidence type="ECO:0000256" key="2">
    <source>
        <dbReference type="ARBA" id="ARBA00010058"/>
    </source>
</evidence>
<dbReference type="Proteomes" id="UP000193411">
    <property type="component" value="Unassembled WGS sequence"/>
</dbReference>
<keyword evidence="9" id="KW-1185">Reference proteome</keyword>
<keyword evidence="3" id="KW-0963">Cytoplasm</keyword>
<dbReference type="GO" id="GO:0005938">
    <property type="term" value="C:cell cortex"/>
    <property type="evidence" value="ECO:0007669"/>
    <property type="project" value="TreeGrafter"/>
</dbReference>
<dbReference type="STRING" id="765915.A0A1Y2HSL2"/>
<comment type="subunit">
    <text evidence="6">Occurs in many kinds of cells as a complex with monomeric actin in a 1:1 ratio.</text>
</comment>
<dbReference type="CDD" id="cd00148">
    <property type="entry name" value="PROF"/>
    <property type="match status" value="1"/>
</dbReference>
<dbReference type="OrthoDB" id="421374at2759"/>
<comment type="subcellular location">
    <subcellularLocation>
        <location evidence="1">Cytoplasm</location>
        <location evidence="1">Cytoskeleton</location>
    </subcellularLocation>
</comment>
<dbReference type="Gene3D" id="3.30.450.30">
    <property type="entry name" value="Dynein light chain 2a, cytoplasmic"/>
    <property type="match status" value="1"/>
</dbReference>
<proteinExistence type="inferred from homology"/>
<dbReference type="InterPro" id="IPR048278">
    <property type="entry name" value="PFN"/>
</dbReference>
<keyword evidence="4 7" id="KW-0009">Actin-binding</keyword>
<gene>
    <name evidence="8" type="ORF">BCR44DRAFT_153784</name>
</gene>
<evidence type="ECO:0000256" key="3">
    <source>
        <dbReference type="ARBA" id="ARBA00022490"/>
    </source>
</evidence>
<comment type="caution">
    <text evidence="8">The sequence shown here is derived from an EMBL/GenBank/DDBJ whole genome shotgun (WGS) entry which is preliminary data.</text>
</comment>
<dbReference type="InterPro" id="IPR036140">
    <property type="entry name" value="PFN_sf"/>
</dbReference>
<dbReference type="Pfam" id="PF00235">
    <property type="entry name" value="Profilin"/>
    <property type="match status" value="1"/>
</dbReference>
<dbReference type="GO" id="GO:0003785">
    <property type="term" value="F:actin monomer binding"/>
    <property type="evidence" value="ECO:0007669"/>
    <property type="project" value="TreeGrafter"/>
</dbReference>
<reference evidence="8 9" key="1">
    <citation type="submission" date="2016-07" db="EMBL/GenBank/DDBJ databases">
        <title>Pervasive Adenine N6-methylation of Active Genes in Fungi.</title>
        <authorList>
            <consortium name="DOE Joint Genome Institute"/>
            <person name="Mondo S.J."/>
            <person name="Dannebaum R.O."/>
            <person name="Kuo R.C."/>
            <person name="Labutti K."/>
            <person name="Haridas S."/>
            <person name="Kuo A."/>
            <person name="Salamov A."/>
            <person name="Ahrendt S.R."/>
            <person name="Lipzen A."/>
            <person name="Sullivan W."/>
            <person name="Andreopoulos W.B."/>
            <person name="Clum A."/>
            <person name="Lindquist E."/>
            <person name="Daum C."/>
            <person name="Ramamoorthy G.K."/>
            <person name="Gryganskyi A."/>
            <person name="Culley D."/>
            <person name="Magnuson J.K."/>
            <person name="James T.Y."/>
            <person name="O'Malley M.A."/>
            <person name="Stajich J.E."/>
            <person name="Spatafora J.W."/>
            <person name="Visel A."/>
            <person name="Grigoriev I.V."/>
        </authorList>
    </citation>
    <scope>NUCLEOTIDE SEQUENCE [LARGE SCALE GENOMIC DNA]</scope>
    <source>
        <strain evidence="8 9">PL171</strain>
    </source>
</reference>
<dbReference type="GO" id="GO:0005856">
    <property type="term" value="C:cytoskeleton"/>
    <property type="evidence" value="ECO:0007669"/>
    <property type="project" value="UniProtKB-SubCell"/>
</dbReference>
<dbReference type="SUPFAM" id="SSF55770">
    <property type="entry name" value="Profilin (actin-binding protein)"/>
    <property type="match status" value="1"/>
</dbReference>
<evidence type="ECO:0000256" key="1">
    <source>
        <dbReference type="ARBA" id="ARBA00004245"/>
    </source>
</evidence>
<comment type="function">
    <text evidence="6">Binds to actin and affects the structure of the cytoskeleton. At high concentrations, profilin prevents the polymerization of actin, whereas it enhances it at low concentrations.</text>
</comment>
<dbReference type="PANTHER" id="PTHR11604">
    <property type="entry name" value="PROFILIN"/>
    <property type="match status" value="1"/>
</dbReference>
<evidence type="ECO:0000256" key="4">
    <source>
        <dbReference type="ARBA" id="ARBA00023203"/>
    </source>
</evidence>
<dbReference type="PROSITE" id="PS00414">
    <property type="entry name" value="PROFILIN"/>
    <property type="match status" value="1"/>
</dbReference>
<dbReference type="PANTHER" id="PTHR11604:SF0">
    <property type="entry name" value="PROFILIN"/>
    <property type="match status" value="1"/>
</dbReference>
<protein>
    <recommendedName>
        <fullName evidence="7">Profilin</fullName>
    </recommendedName>
</protein>
<dbReference type="PRINTS" id="PR01640">
    <property type="entry name" value="PROFILINPLNT"/>
</dbReference>
<dbReference type="InterPro" id="IPR005455">
    <property type="entry name" value="PFN_euk"/>
</dbReference>
<evidence type="ECO:0000313" key="8">
    <source>
        <dbReference type="EMBL" id="ORZ37596.1"/>
    </source>
</evidence>
<evidence type="ECO:0000256" key="6">
    <source>
        <dbReference type="RuleBase" id="RU003908"/>
    </source>
</evidence>
<sequence>MSWQTYVDSNLVGTKKIVKGAIFGHDKSTWATSPDFAVQPTELEALLQAFRDPSGIRANGLRIANQKYIALKCDDRSIYAKLGSGGLVAVKTKQALLIGLYDQSTQPGEATKVVESLADYLISVNY</sequence>
<dbReference type="PRINTS" id="PR00392">
    <property type="entry name" value="PROFILIN"/>
</dbReference>
<keyword evidence="5 6" id="KW-0206">Cytoskeleton</keyword>
<dbReference type="EMBL" id="MCFL01000012">
    <property type="protein sequence ID" value="ORZ37596.1"/>
    <property type="molecule type" value="Genomic_DNA"/>
</dbReference>
<organism evidence="8 9">
    <name type="scientific">Catenaria anguillulae PL171</name>
    <dbReference type="NCBI Taxonomy" id="765915"/>
    <lineage>
        <taxon>Eukaryota</taxon>
        <taxon>Fungi</taxon>
        <taxon>Fungi incertae sedis</taxon>
        <taxon>Blastocladiomycota</taxon>
        <taxon>Blastocladiomycetes</taxon>
        <taxon>Blastocladiales</taxon>
        <taxon>Catenariaceae</taxon>
        <taxon>Catenaria</taxon>
    </lineage>
</organism>
<evidence type="ECO:0000256" key="7">
    <source>
        <dbReference type="RuleBase" id="RU003909"/>
    </source>
</evidence>
<comment type="similarity">
    <text evidence="2 7">Belongs to the profilin family.</text>
</comment>
<accession>A0A1Y2HSL2</accession>
<dbReference type="AlphaFoldDB" id="A0A1Y2HSL2"/>
<dbReference type="SMART" id="SM00392">
    <property type="entry name" value="PROF"/>
    <property type="match status" value="1"/>
</dbReference>
<evidence type="ECO:0000256" key="5">
    <source>
        <dbReference type="ARBA" id="ARBA00023212"/>
    </source>
</evidence>